<dbReference type="PANTHER" id="PTHR11839:SF18">
    <property type="entry name" value="NUDIX HYDROLASE DOMAIN-CONTAINING PROTEIN"/>
    <property type="match status" value="1"/>
</dbReference>
<evidence type="ECO:0000313" key="4">
    <source>
        <dbReference type="EMBL" id="OZG63861.1"/>
    </source>
</evidence>
<keyword evidence="2" id="KW-0378">Hydrolase</keyword>
<organism evidence="4 5">
    <name type="scientific">Bifidobacterium hapali</name>
    <dbReference type="NCBI Taxonomy" id="1630172"/>
    <lineage>
        <taxon>Bacteria</taxon>
        <taxon>Bacillati</taxon>
        <taxon>Actinomycetota</taxon>
        <taxon>Actinomycetes</taxon>
        <taxon>Bifidobacteriales</taxon>
        <taxon>Bifidobacteriaceae</taxon>
        <taxon>Bifidobacterium</taxon>
    </lineage>
</organism>
<evidence type="ECO:0000313" key="5">
    <source>
        <dbReference type="Proteomes" id="UP000216074"/>
    </source>
</evidence>
<dbReference type="GO" id="GO:0016787">
    <property type="term" value="F:hydrolase activity"/>
    <property type="evidence" value="ECO:0007669"/>
    <property type="project" value="UniProtKB-KW"/>
</dbReference>
<dbReference type="AlphaFoldDB" id="A0A261FXF3"/>
<dbReference type="PANTHER" id="PTHR11839">
    <property type="entry name" value="UDP/ADP-SUGAR PYROPHOSPHATASE"/>
    <property type="match status" value="1"/>
</dbReference>
<dbReference type="InterPro" id="IPR000086">
    <property type="entry name" value="NUDIX_hydrolase_dom"/>
</dbReference>
<evidence type="ECO:0000256" key="2">
    <source>
        <dbReference type="ARBA" id="ARBA00022801"/>
    </source>
</evidence>
<dbReference type="Proteomes" id="UP000216074">
    <property type="component" value="Unassembled WGS sequence"/>
</dbReference>
<dbReference type="CDD" id="cd24161">
    <property type="entry name" value="NUDIX_ADPRase_Ndx2"/>
    <property type="match status" value="1"/>
</dbReference>
<evidence type="ECO:0000256" key="1">
    <source>
        <dbReference type="ARBA" id="ARBA00001946"/>
    </source>
</evidence>
<dbReference type="Pfam" id="PF00293">
    <property type="entry name" value="NUDIX"/>
    <property type="match status" value="1"/>
</dbReference>
<dbReference type="Gene3D" id="3.90.79.10">
    <property type="entry name" value="Nucleoside Triphosphate Pyrophosphohydrolase"/>
    <property type="match status" value="1"/>
</dbReference>
<dbReference type="EMBL" id="MWWY01000028">
    <property type="protein sequence ID" value="OZG63861.1"/>
    <property type="molecule type" value="Genomic_DNA"/>
</dbReference>
<evidence type="ECO:0000259" key="3">
    <source>
        <dbReference type="PROSITE" id="PS51462"/>
    </source>
</evidence>
<comment type="cofactor">
    <cofactor evidence="1">
        <name>Mg(2+)</name>
        <dbReference type="ChEBI" id="CHEBI:18420"/>
    </cofactor>
</comment>
<feature type="domain" description="Nudix hydrolase" evidence="3">
    <location>
        <begin position="55"/>
        <end position="186"/>
    </location>
</feature>
<reference evidence="4 5" key="1">
    <citation type="journal article" date="2017" name="BMC Genomics">
        <title>Comparative genomic and phylogenomic analyses of the Bifidobacteriaceae family.</title>
        <authorList>
            <person name="Lugli G.A."/>
            <person name="Milani C."/>
            <person name="Turroni F."/>
            <person name="Duranti S."/>
            <person name="Mancabelli L."/>
            <person name="Mangifesta M."/>
            <person name="Ferrario C."/>
            <person name="Modesto M."/>
            <person name="Mattarelli P."/>
            <person name="Jiri K."/>
            <person name="van Sinderen D."/>
            <person name="Ventura M."/>
        </authorList>
    </citation>
    <scope>NUCLEOTIDE SEQUENCE [LARGE SCALE GENOMIC DNA]</scope>
    <source>
        <strain evidence="4 5">DSM 100202</strain>
    </source>
</reference>
<accession>A0A261FXF3</accession>
<dbReference type="RefSeq" id="WP_169713190.1">
    <property type="nucleotide sequence ID" value="NZ_MWWY01000028.1"/>
</dbReference>
<sequence length="200" mass="22670">MNDTTTYRRFDPWRVAPVKEESRSQIVKTHYFNVDQVTLSTSKAGQFDRFVLQGNNGDGVGVIALTDDEKIPLVEQYRIPTHRWTLEIPGGHAVHSDESALDVAKRKLHEEAGYEATNFVQFSRFLNMSSFAEYHTSLFFATNLTRVSRGDFGPETPRPDVRLYTIDEAYEMAVNGTIVDAKTIIAILRLYSAPEHNLGQ</sequence>
<protein>
    <submittedName>
        <fullName evidence="4">ADP-ribose pyrophosphatase</fullName>
    </submittedName>
</protein>
<dbReference type="InterPro" id="IPR015797">
    <property type="entry name" value="NUDIX_hydrolase-like_dom_sf"/>
</dbReference>
<comment type="caution">
    <text evidence="4">The sequence shown here is derived from an EMBL/GenBank/DDBJ whole genome shotgun (WGS) entry which is preliminary data.</text>
</comment>
<keyword evidence="5" id="KW-1185">Reference proteome</keyword>
<name>A0A261FXF3_9BIFI</name>
<dbReference type="SUPFAM" id="SSF55811">
    <property type="entry name" value="Nudix"/>
    <property type="match status" value="1"/>
</dbReference>
<proteinExistence type="predicted"/>
<gene>
    <name evidence="4" type="ORF">BHAP_1580</name>
</gene>
<dbReference type="GO" id="GO:0019693">
    <property type="term" value="P:ribose phosphate metabolic process"/>
    <property type="evidence" value="ECO:0007669"/>
    <property type="project" value="TreeGrafter"/>
</dbReference>
<dbReference type="GO" id="GO:0006753">
    <property type="term" value="P:nucleoside phosphate metabolic process"/>
    <property type="evidence" value="ECO:0007669"/>
    <property type="project" value="TreeGrafter"/>
</dbReference>
<dbReference type="PROSITE" id="PS51462">
    <property type="entry name" value="NUDIX"/>
    <property type="match status" value="1"/>
</dbReference>